<accession>A0A327YHN2</accession>
<sequence>MWKRFSCGLLVCAALWLTGQSHADAGTYHAETNYDMIVPASKKYIGVPYQWGGTTARGFDCSGFIRHVYQTLDVNVPRTTSEMYETGTSVKKEDLRVGDIVFFNTNGKGVSHAGIYIGENQFIHSSSSKGVTVSSLNDPYYWGKKYIGARRVLSYPLEPGKFRDIAPSYWAADEIRALSEDELLIGYENGYFKPDEPITRAEVMADLAEYLNLDFSDRSAIFRDVPSEHWAVGAVNAMYKNGYVNGSNGSFHPEDTLTRAQLAKILTNVFDLKQPAVKRSFTDVPDSHWAYPYIQALAASGITTGYSDGSFRPDDTVTRAQFAAFLYRGMNK</sequence>
<keyword evidence="9" id="KW-1185">Reference proteome</keyword>
<keyword evidence="2" id="KW-0645">Protease</keyword>
<evidence type="ECO:0000256" key="1">
    <source>
        <dbReference type="ARBA" id="ARBA00007074"/>
    </source>
</evidence>
<dbReference type="EMBL" id="QLMH01000005">
    <property type="protein sequence ID" value="RAK19857.1"/>
    <property type="molecule type" value="Genomic_DNA"/>
</dbReference>
<dbReference type="InterPro" id="IPR051202">
    <property type="entry name" value="Peptidase_C40"/>
</dbReference>
<evidence type="ECO:0000313" key="8">
    <source>
        <dbReference type="EMBL" id="RAK19857.1"/>
    </source>
</evidence>
<feature type="domain" description="SLH" evidence="6">
    <location>
        <begin position="158"/>
        <end position="221"/>
    </location>
</feature>
<dbReference type="PANTHER" id="PTHR47053">
    <property type="entry name" value="MUREIN DD-ENDOPEPTIDASE MEPH-RELATED"/>
    <property type="match status" value="1"/>
</dbReference>
<evidence type="ECO:0000256" key="5">
    <source>
        <dbReference type="SAM" id="SignalP"/>
    </source>
</evidence>
<dbReference type="GO" id="GO:0006508">
    <property type="term" value="P:proteolysis"/>
    <property type="evidence" value="ECO:0007669"/>
    <property type="project" value="UniProtKB-KW"/>
</dbReference>
<dbReference type="SUPFAM" id="SSF54001">
    <property type="entry name" value="Cysteine proteinases"/>
    <property type="match status" value="1"/>
</dbReference>
<feature type="signal peptide" evidence="5">
    <location>
        <begin position="1"/>
        <end position="23"/>
    </location>
</feature>
<dbReference type="Proteomes" id="UP000248555">
    <property type="component" value="Unassembled WGS sequence"/>
</dbReference>
<dbReference type="OrthoDB" id="9813368at2"/>
<evidence type="ECO:0000256" key="3">
    <source>
        <dbReference type="ARBA" id="ARBA00022801"/>
    </source>
</evidence>
<dbReference type="Pfam" id="PF00395">
    <property type="entry name" value="SLH"/>
    <property type="match status" value="3"/>
</dbReference>
<comment type="similarity">
    <text evidence="1">Belongs to the peptidase C40 family.</text>
</comment>
<dbReference type="PROSITE" id="PS51935">
    <property type="entry name" value="NLPC_P60"/>
    <property type="match status" value="1"/>
</dbReference>
<feature type="domain" description="NlpC/P60" evidence="7">
    <location>
        <begin position="31"/>
        <end position="153"/>
    </location>
</feature>
<keyword evidence="3" id="KW-0378">Hydrolase</keyword>
<comment type="caution">
    <text evidence="8">The sequence shown here is derived from an EMBL/GenBank/DDBJ whole genome shotgun (WGS) entry which is preliminary data.</text>
</comment>
<keyword evidence="4" id="KW-0788">Thiol protease</keyword>
<feature type="domain" description="SLH" evidence="6">
    <location>
        <begin position="277"/>
        <end position="332"/>
    </location>
</feature>
<dbReference type="InterPro" id="IPR000064">
    <property type="entry name" value="NLP_P60_dom"/>
</dbReference>
<evidence type="ECO:0000313" key="9">
    <source>
        <dbReference type="Proteomes" id="UP000248555"/>
    </source>
</evidence>
<evidence type="ECO:0000256" key="4">
    <source>
        <dbReference type="ARBA" id="ARBA00022807"/>
    </source>
</evidence>
<evidence type="ECO:0000259" key="7">
    <source>
        <dbReference type="PROSITE" id="PS51935"/>
    </source>
</evidence>
<keyword evidence="5" id="KW-0732">Signal</keyword>
<dbReference type="RefSeq" id="WP_111644916.1">
    <property type="nucleotide sequence ID" value="NZ_QLMH01000005.1"/>
</dbReference>
<evidence type="ECO:0000259" key="6">
    <source>
        <dbReference type="PROSITE" id="PS51272"/>
    </source>
</evidence>
<name>A0A327YHN2_9BACL</name>
<gene>
    <name evidence="8" type="ORF">B0I26_10539</name>
</gene>
<reference evidence="8 9" key="1">
    <citation type="submission" date="2018-06" db="EMBL/GenBank/DDBJ databases">
        <title>Genomic Encyclopedia of Type Strains, Phase III (KMG-III): the genomes of soil and plant-associated and newly described type strains.</title>
        <authorList>
            <person name="Whitman W."/>
        </authorList>
    </citation>
    <scope>NUCLEOTIDE SEQUENCE [LARGE SCALE GENOMIC DNA]</scope>
    <source>
        <strain evidence="8 9">CGMCC 1.8979</strain>
    </source>
</reference>
<dbReference type="GO" id="GO:0008234">
    <property type="term" value="F:cysteine-type peptidase activity"/>
    <property type="evidence" value="ECO:0007669"/>
    <property type="project" value="UniProtKB-KW"/>
</dbReference>
<dbReference type="PROSITE" id="PS51272">
    <property type="entry name" value="SLH"/>
    <property type="match status" value="3"/>
</dbReference>
<evidence type="ECO:0000256" key="2">
    <source>
        <dbReference type="ARBA" id="ARBA00022670"/>
    </source>
</evidence>
<dbReference type="InterPro" id="IPR001119">
    <property type="entry name" value="SLH_dom"/>
</dbReference>
<dbReference type="Gene3D" id="3.90.1720.10">
    <property type="entry name" value="endopeptidase domain like (from Nostoc punctiforme)"/>
    <property type="match status" value="1"/>
</dbReference>
<dbReference type="InterPro" id="IPR038765">
    <property type="entry name" value="Papain-like_cys_pep_sf"/>
</dbReference>
<dbReference type="PANTHER" id="PTHR47053:SF1">
    <property type="entry name" value="MUREIN DD-ENDOPEPTIDASE MEPH-RELATED"/>
    <property type="match status" value="1"/>
</dbReference>
<feature type="domain" description="SLH" evidence="6">
    <location>
        <begin position="222"/>
        <end position="276"/>
    </location>
</feature>
<proteinExistence type="inferred from homology"/>
<dbReference type="Pfam" id="PF00877">
    <property type="entry name" value="NLPC_P60"/>
    <property type="match status" value="1"/>
</dbReference>
<organism evidence="8 9">
    <name type="scientific">Paranoxybacillus vitaminiphilus</name>
    <dbReference type="NCBI Taxonomy" id="581036"/>
    <lineage>
        <taxon>Bacteria</taxon>
        <taxon>Bacillati</taxon>
        <taxon>Bacillota</taxon>
        <taxon>Bacilli</taxon>
        <taxon>Bacillales</taxon>
        <taxon>Anoxybacillaceae</taxon>
        <taxon>Paranoxybacillus</taxon>
    </lineage>
</organism>
<feature type="chain" id="PRO_5016252868" evidence="5">
    <location>
        <begin position="24"/>
        <end position="332"/>
    </location>
</feature>
<dbReference type="AlphaFoldDB" id="A0A327YHN2"/>
<protein>
    <submittedName>
        <fullName evidence="8">S-layer family protein</fullName>
    </submittedName>
</protein>